<evidence type="ECO:0000313" key="2">
    <source>
        <dbReference type="Proteomes" id="UP001465976"/>
    </source>
</evidence>
<dbReference type="Proteomes" id="UP001465976">
    <property type="component" value="Unassembled WGS sequence"/>
</dbReference>
<sequence>MSYDENTGYLVLFDSGIGVLVDISLALERERTFAWVKESYTPLEAIGYLEKCDEDLPVPAMPPHANAPEIDTHLILRAILVVPSSDLSLDVWNSVVEEMEAELGVRGDEGPR</sequence>
<accession>A0ABR3FI74</accession>
<name>A0ABR3FI74_9AGAR</name>
<evidence type="ECO:0000313" key="1">
    <source>
        <dbReference type="EMBL" id="KAL0575065.1"/>
    </source>
</evidence>
<organism evidence="1 2">
    <name type="scientific">Marasmius crinis-equi</name>
    <dbReference type="NCBI Taxonomy" id="585013"/>
    <lineage>
        <taxon>Eukaryota</taxon>
        <taxon>Fungi</taxon>
        <taxon>Dikarya</taxon>
        <taxon>Basidiomycota</taxon>
        <taxon>Agaricomycotina</taxon>
        <taxon>Agaricomycetes</taxon>
        <taxon>Agaricomycetidae</taxon>
        <taxon>Agaricales</taxon>
        <taxon>Marasmiineae</taxon>
        <taxon>Marasmiaceae</taxon>
        <taxon>Marasmius</taxon>
    </lineage>
</organism>
<comment type="caution">
    <text evidence="1">The sequence shown here is derived from an EMBL/GenBank/DDBJ whole genome shotgun (WGS) entry which is preliminary data.</text>
</comment>
<keyword evidence="2" id="KW-1185">Reference proteome</keyword>
<reference evidence="1 2" key="1">
    <citation type="submission" date="2024-02" db="EMBL/GenBank/DDBJ databases">
        <title>A draft genome for the cacao thread blight pathogen Marasmius crinis-equi.</title>
        <authorList>
            <person name="Cohen S.P."/>
            <person name="Baruah I.K."/>
            <person name="Amoako-Attah I."/>
            <person name="Bukari Y."/>
            <person name="Meinhardt L.W."/>
            <person name="Bailey B.A."/>
        </authorList>
    </citation>
    <scope>NUCLEOTIDE SEQUENCE [LARGE SCALE GENOMIC DNA]</scope>
    <source>
        <strain evidence="1 2">GH-76</strain>
    </source>
</reference>
<gene>
    <name evidence="1" type="ORF">V5O48_006910</name>
</gene>
<proteinExistence type="predicted"/>
<protein>
    <submittedName>
        <fullName evidence="1">Uncharacterized protein</fullName>
    </submittedName>
</protein>
<dbReference type="EMBL" id="JBAHYK010000340">
    <property type="protein sequence ID" value="KAL0575065.1"/>
    <property type="molecule type" value="Genomic_DNA"/>
</dbReference>